<gene>
    <name evidence="11" type="primary">RABGGTB_2</name>
    <name evidence="11" type="ORF">CM83_101440</name>
</gene>
<dbReference type="GO" id="GO:0046872">
    <property type="term" value="F:metal ion binding"/>
    <property type="evidence" value="ECO:0007669"/>
    <property type="project" value="UniProtKB-KW"/>
</dbReference>
<evidence type="ECO:0000256" key="3">
    <source>
        <dbReference type="ARBA" id="ARBA00022602"/>
    </source>
</evidence>
<sequence length="122" mass="13537">AWYLCERQVPGGGCNGRPEKLDDVCYGWWVLASLHILKLENWLDSKSLQSFILDCQNISTGGISDHRGAEPDLFHTFFGLASLSLLQTTIEDCNIITLPSIDPIYALPNFVVKRLSLPGSTI</sequence>
<evidence type="ECO:0000256" key="2">
    <source>
        <dbReference type="ARBA" id="ARBA00010497"/>
    </source>
</evidence>
<feature type="non-terminal residue" evidence="11">
    <location>
        <position position="1"/>
    </location>
</feature>
<evidence type="ECO:0000256" key="9">
    <source>
        <dbReference type="ARBA" id="ARBA00032766"/>
    </source>
</evidence>
<dbReference type="Gene3D" id="1.50.10.20">
    <property type="match status" value="1"/>
</dbReference>
<dbReference type="Pfam" id="PF00432">
    <property type="entry name" value="Prenyltrans"/>
    <property type="match status" value="1"/>
</dbReference>
<dbReference type="PANTHER" id="PTHR11774">
    <property type="entry name" value="GERANYLGERANYL TRANSFERASE TYPE BETA SUBUNIT"/>
    <property type="match status" value="1"/>
</dbReference>
<name>A0A0A9WDP3_LYGHE</name>
<dbReference type="GO" id="GO:0005968">
    <property type="term" value="C:Rab-protein geranylgeranyltransferase complex"/>
    <property type="evidence" value="ECO:0007669"/>
    <property type="project" value="TreeGrafter"/>
</dbReference>
<reference evidence="11" key="2">
    <citation type="submission" date="2014-07" db="EMBL/GenBank/DDBJ databases">
        <authorList>
            <person name="Hull J."/>
        </authorList>
    </citation>
    <scope>NUCLEOTIDE SEQUENCE</scope>
</reference>
<evidence type="ECO:0000256" key="8">
    <source>
        <dbReference type="ARBA" id="ARBA00030816"/>
    </source>
</evidence>
<comment type="similarity">
    <text evidence="2">Belongs to the protein prenyltransferase subunit beta family.</text>
</comment>
<dbReference type="InterPro" id="IPR008930">
    <property type="entry name" value="Terpenoid_cyclase/PrenylTrfase"/>
</dbReference>
<dbReference type="InterPro" id="IPR045089">
    <property type="entry name" value="PGGT1B-like"/>
</dbReference>
<keyword evidence="4 11" id="KW-0808">Transferase</keyword>
<dbReference type="InterPro" id="IPR001330">
    <property type="entry name" value="Prenyltrans"/>
</dbReference>
<evidence type="ECO:0000313" key="11">
    <source>
        <dbReference type="EMBL" id="JAG05919.1"/>
    </source>
</evidence>
<evidence type="ECO:0000256" key="4">
    <source>
        <dbReference type="ARBA" id="ARBA00022679"/>
    </source>
</evidence>
<keyword evidence="7" id="KW-0862">Zinc</keyword>
<keyword evidence="6" id="KW-0677">Repeat</keyword>
<evidence type="ECO:0000256" key="1">
    <source>
        <dbReference type="ARBA" id="ARBA00001947"/>
    </source>
</evidence>
<evidence type="ECO:0000256" key="7">
    <source>
        <dbReference type="ARBA" id="ARBA00022833"/>
    </source>
</evidence>
<dbReference type="SUPFAM" id="SSF48239">
    <property type="entry name" value="Terpenoid cyclases/Protein prenyltransferases"/>
    <property type="match status" value="1"/>
</dbReference>
<dbReference type="PANTHER" id="PTHR11774:SF11">
    <property type="entry name" value="GERANYLGERANYL TRANSFERASE TYPE-2 SUBUNIT BETA"/>
    <property type="match status" value="1"/>
</dbReference>
<keyword evidence="5" id="KW-0479">Metal-binding</keyword>
<comment type="cofactor">
    <cofactor evidence="1">
        <name>Zn(2+)</name>
        <dbReference type="ChEBI" id="CHEBI:29105"/>
    </cofactor>
</comment>
<keyword evidence="3" id="KW-0637">Prenyltransferase</keyword>
<evidence type="ECO:0000256" key="6">
    <source>
        <dbReference type="ARBA" id="ARBA00022737"/>
    </source>
</evidence>
<evidence type="ECO:0000256" key="5">
    <source>
        <dbReference type="ARBA" id="ARBA00022723"/>
    </source>
</evidence>
<evidence type="ECO:0000259" key="10">
    <source>
        <dbReference type="Pfam" id="PF00432"/>
    </source>
</evidence>
<reference evidence="11" key="1">
    <citation type="journal article" date="2014" name="PLoS ONE">
        <title>Transcriptome-Based Identification of ABC Transporters in the Western Tarnished Plant Bug Lygus hesperus.</title>
        <authorList>
            <person name="Hull J.J."/>
            <person name="Chaney K."/>
            <person name="Geib S.M."/>
            <person name="Fabrick J.A."/>
            <person name="Brent C.S."/>
            <person name="Walsh D."/>
            <person name="Lavine L.C."/>
        </authorList>
    </citation>
    <scope>NUCLEOTIDE SEQUENCE</scope>
</reference>
<dbReference type="AlphaFoldDB" id="A0A0A9WDP3"/>
<dbReference type="GO" id="GO:0004663">
    <property type="term" value="F:Rab geranylgeranyltransferase activity"/>
    <property type="evidence" value="ECO:0007669"/>
    <property type="project" value="TreeGrafter"/>
</dbReference>
<proteinExistence type="inferred from homology"/>
<feature type="domain" description="Prenyltransferase alpha-alpha toroid" evidence="10">
    <location>
        <begin position="2"/>
        <end position="106"/>
    </location>
</feature>
<accession>A0A0A9WDP3</accession>
<protein>
    <recommendedName>
        <fullName evidence="8">Geranylgeranyl transferase type II subunit beta</fullName>
    </recommendedName>
    <alternativeName>
        <fullName evidence="9">Type II protein geranyl-geranyltransferase subunit beta</fullName>
    </alternativeName>
</protein>
<dbReference type="EMBL" id="GBHO01037685">
    <property type="protein sequence ID" value="JAG05919.1"/>
    <property type="molecule type" value="Transcribed_RNA"/>
</dbReference>
<organism evidence="11">
    <name type="scientific">Lygus hesperus</name>
    <name type="common">Western plant bug</name>
    <dbReference type="NCBI Taxonomy" id="30085"/>
    <lineage>
        <taxon>Eukaryota</taxon>
        <taxon>Metazoa</taxon>
        <taxon>Ecdysozoa</taxon>
        <taxon>Arthropoda</taxon>
        <taxon>Hexapoda</taxon>
        <taxon>Insecta</taxon>
        <taxon>Pterygota</taxon>
        <taxon>Neoptera</taxon>
        <taxon>Paraneoptera</taxon>
        <taxon>Hemiptera</taxon>
        <taxon>Heteroptera</taxon>
        <taxon>Panheteroptera</taxon>
        <taxon>Cimicomorpha</taxon>
        <taxon>Miridae</taxon>
        <taxon>Mirini</taxon>
        <taxon>Lygus</taxon>
    </lineage>
</organism>